<accession>C3NA36</accession>
<organism evidence="1 2">
    <name type="scientific">Saccharolobus islandicus (strain Y.G.57.14 / Yellowstone #1)</name>
    <name type="common">Sulfolobus islandicus</name>
    <dbReference type="NCBI Taxonomy" id="439386"/>
    <lineage>
        <taxon>Archaea</taxon>
        <taxon>Thermoproteota</taxon>
        <taxon>Thermoprotei</taxon>
        <taxon>Sulfolobales</taxon>
        <taxon>Sulfolobaceae</taxon>
        <taxon>Saccharolobus</taxon>
    </lineage>
</organism>
<name>C3NA36_SACI7</name>
<gene>
    <name evidence="1" type="ordered locus">YG5714_0428</name>
</gene>
<dbReference type="Proteomes" id="UP000002308">
    <property type="component" value="Chromosome"/>
</dbReference>
<reference evidence="1 2" key="1">
    <citation type="journal article" date="2009" name="Proc. Natl. Acad. Sci. U.S.A.">
        <title>Biogeography of the Sulfolobus islandicus pan-genome.</title>
        <authorList>
            <person name="Reno M.L."/>
            <person name="Held N.L."/>
            <person name="Fields C.J."/>
            <person name="Burke P.V."/>
            <person name="Whitaker R.J."/>
        </authorList>
    </citation>
    <scope>NUCLEOTIDE SEQUENCE [LARGE SCALE GENOMIC DNA]</scope>
    <source>
        <strain evidence="2">Y.G.57.14 / Yellowstone #1</strain>
    </source>
</reference>
<protein>
    <recommendedName>
        <fullName evidence="3">DUF4143 domain-containing protein</fullName>
    </recommendedName>
</protein>
<evidence type="ECO:0000313" key="1">
    <source>
        <dbReference type="EMBL" id="ACP44720.1"/>
    </source>
</evidence>
<dbReference type="EMBL" id="CP001403">
    <property type="protein sequence ID" value="ACP44720.1"/>
    <property type="molecule type" value="Genomic_DNA"/>
</dbReference>
<dbReference type="GeneID" id="70692209"/>
<dbReference type="InterPro" id="IPR012431">
    <property type="entry name" value="PDDEXK_10"/>
</dbReference>
<dbReference type="AlphaFoldDB" id="C3NA36"/>
<dbReference type="PANTHER" id="PTHR34314:SF7">
    <property type="entry name" value="DUF3782 DOMAIN-CONTAINING PROTEIN"/>
    <property type="match status" value="1"/>
</dbReference>
<dbReference type="PANTHER" id="PTHR34314">
    <property type="entry name" value="CRENARCHAEAL PROTEIN, PUTATIVE-RELATED"/>
    <property type="match status" value="1"/>
</dbReference>
<dbReference type="KEGG" id="siy:YG5714_0428"/>
<dbReference type="Pfam" id="PF07788">
    <property type="entry name" value="PDDEXK_10"/>
    <property type="match status" value="1"/>
</dbReference>
<evidence type="ECO:0008006" key="3">
    <source>
        <dbReference type="Google" id="ProtNLM"/>
    </source>
</evidence>
<sequence length="91" mass="10450">MVVSKELLYDKNGEVYGEPSDVEYDLIVKDGNIIMIEITSAIKRGDLSVIKKKKEFYEKNRNVKISRVIVVTPFIHDKYPGKLKAMGKDME</sequence>
<proteinExistence type="predicted"/>
<dbReference type="RefSeq" id="WP_012715590.1">
    <property type="nucleotide sequence ID" value="NC_012622.1"/>
</dbReference>
<dbReference type="HOGENOM" id="CLU_2420182_0_0_2"/>
<evidence type="ECO:0000313" key="2">
    <source>
        <dbReference type="Proteomes" id="UP000002308"/>
    </source>
</evidence>